<keyword evidence="6 9" id="KW-0460">Magnesium</keyword>
<feature type="binding site" evidence="9">
    <location>
        <position position="9"/>
    </location>
    <ligand>
        <name>substrate</name>
    </ligand>
</feature>
<dbReference type="PANTHER" id="PTHR21342">
    <property type="entry name" value="PHOSPHOPANTETHEINE ADENYLYLTRANSFERASE"/>
    <property type="match status" value="1"/>
</dbReference>
<dbReference type="Proteomes" id="UP000663464">
    <property type="component" value="Chromosome"/>
</dbReference>
<feature type="binding site" evidence="9">
    <location>
        <position position="98"/>
    </location>
    <ligand>
        <name>ATP</name>
        <dbReference type="ChEBI" id="CHEBI:30616"/>
    </ligand>
</feature>
<sequence length="164" mass="18653">MKTAVYPGSFDPITKGHLNIIKRASKVCDKLIVAVLVNPEKKGLFSVDERVEMIKRVTKNHSNVEVQCFSGLLIDFMKEKKSKVIIKGLRTMSDFEYEFKMALMNNKLDPNIETVFMMTNAKYSYLSSSSVKQVAMFGGCIKDLVPDEIIPDIKKKINHKKECI</sequence>
<dbReference type="HAMAP" id="MF_00151">
    <property type="entry name" value="PPAT_bact"/>
    <property type="match status" value="1"/>
</dbReference>
<evidence type="ECO:0000256" key="9">
    <source>
        <dbReference type="HAMAP-Rule" id="MF_00151"/>
    </source>
</evidence>
<keyword evidence="1 9" id="KW-0963">Cytoplasm</keyword>
<accession>A0A0A2HF96</accession>
<comment type="pathway">
    <text evidence="9">Cofactor biosynthesis; coenzyme A biosynthesis; CoA from (R)-pantothenate: step 4/5.</text>
</comment>
<evidence type="ECO:0000313" key="11">
    <source>
        <dbReference type="EMBL" id="NEZ92414.1"/>
    </source>
</evidence>
<reference evidence="12 14" key="1">
    <citation type="journal article" date="2014" name="J. Infect. Dis.">
        <title>Molecular characterization of a novel botulinum neurotoxin type H gene.</title>
        <authorList>
            <person name="Dover N."/>
            <person name="Barash J.R."/>
            <person name="Hill K.K."/>
            <person name="Xie G."/>
            <person name="Arnon S.S."/>
        </authorList>
    </citation>
    <scope>NUCLEOTIDE SEQUENCE [LARGE SCALE GENOMIC DNA]</scope>
    <source>
        <strain evidence="12 14">IBCA10-7060</strain>
    </source>
</reference>
<evidence type="ECO:0000313" key="12">
    <source>
        <dbReference type="EMBL" id="QRI52414.1"/>
    </source>
</evidence>
<evidence type="ECO:0000313" key="13">
    <source>
        <dbReference type="Proteomes" id="UP000473887"/>
    </source>
</evidence>
<comment type="subcellular location">
    <subcellularLocation>
        <location evidence="9">Cytoplasm</location>
    </subcellularLocation>
</comment>
<dbReference type="EMBL" id="CP069280">
    <property type="protein sequence ID" value="QRI52414.1"/>
    <property type="molecule type" value="Genomic_DNA"/>
</dbReference>
<comment type="function">
    <text evidence="9">Reversibly transfers an adenylyl group from ATP to 4'-phosphopantetheine, yielding dephospho-CoA (dPCoA) and pyrophosphate.</text>
</comment>
<feature type="domain" description="Cytidyltransferase-like" evidence="10">
    <location>
        <begin position="5"/>
        <end position="133"/>
    </location>
</feature>
<evidence type="ECO:0000256" key="5">
    <source>
        <dbReference type="ARBA" id="ARBA00022840"/>
    </source>
</evidence>
<dbReference type="RefSeq" id="WP_004441456.1">
    <property type="nucleotide sequence ID" value="NZ_AP025140.1"/>
</dbReference>
<dbReference type="GO" id="GO:0015937">
    <property type="term" value="P:coenzyme A biosynthetic process"/>
    <property type="evidence" value="ECO:0007669"/>
    <property type="project" value="UniProtKB-UniRule"/>
</dbReference>
<evidence type="ECO:0000259" key="10">
    <source>
        <dbReference type="Pfam" id="PF01467"/>
    </source>
</evidence>
<protein>
    <recommendedName>
        <fullName evidence="9">Phosphopantetheine adenylyltransferase</fullName>
        <ecNumber evidence="9">2.7.7.3</ecNumber>
    </recommendedName>
    <alternativeName>
        <fullName evidence="9">Dephospho-CoA pyrophosphorylase</fullName>
    </alternativeName>
    <alternativeName>
        <fullName evidence="9">Pantetheine-phosphate adenylyltransferase</fullName>
        <shortName evidence="9">PPAT</shortName>
    </alternativeName>
</protein>
<dbReference type="CDD" id="cd02163">
    <property type="entry name" value="PPAT"/>
    <property type="match status" value="1"/>
</dbReference>
<feature type="binding site" evidence="9">
    <location>
        <begin position="88"/>
        <end position="90"/>
    </location>
    <ligand>
        <name>ATP</name>
        <dbReference type="ChEBI" id="CHEBI:30616"/>
    </ligand>
</feature>
<dbReference type="EMBL" id="SGKC01000018">
    <property type="protein sequence ID" value="NEZ92414.1"/>
    <property type="molecule type" value="Genomic_DNA"/>
</dbReference>
<dbReference type="InterPro" id="IPR004821">
    <property type="entry name" value="Cyt_trans-like"/>
</dbReference>
<dbReference type="SUPFAM" id="SSF52374">
    <property type="entry name" value="Nucleotidylyl transferase"/>
    <property type="match status" value="1"/>
</dbReference>
<reference evidence="12" key="3">
    <citation type="submission" date="2021-02" db="EMBL/GenBank/DDBJ databases">
        <authorList>
            <person name="Dover N."/>
            <person name="Barash J.R."/>
            <person name="Bell J.M."/>
            <person name="Sylvester M.D."/>
            <person name="Arnon S."/>
        </authorList>
    </citation>
    <scope>NUCLEOTIDE SEQUENCE</scope>
    <source>
        <strain evidence="12">IBCA10-7060</strain>
    </source>
</reference>
<dbReference type="EC" id="2.7.7.3" evidence="9"/>
<feature type="binding site" evidence="9">
    <location>
        <begin position="9"/>
        <end position="10"/>
    </location>
    <ligand>
        <name>ATP</name>
        <dbReference type="ChEBI" id="CHEBI:30616"/>
    </ligand>
</feature>
<dbReference type="GO" id="GO:0005524">
    <property type="term" value="F:ATP binding"/>
    <property type="evidence" value="ECO:0007669"/>
    <property type="project" value="UniProtKB-KW"/>
</dbReference>
<evidence type="ECO:0000256" key="3">
    <source>
        <dbReference type="ARBA" id="ARBA00022695"/>
    </source>
</evidence>
<evidence type="ECO:0000256" key="8">
    <source>
        <dbReference type="ARBA" id="ARBA00029346"/>
    </source>
</evidence>
<dbReference type="PRINTS" id="PR01020">
    <property type="entry name" value="LPSBIOSNTHSS"/>
</dbReference>
<evidence type="ECO:0000256" key="7">
    <source>
        <dbReference type="ARBA" id="ARBA00022993"/>
    </source>
</evidence>
<proteinExistence type="inferred from homology"/>
<keyword evidence="3 9" id="KW-0548">Nucleotidyltransferase</keyword>
<dbReference type="Proteomes" id="UP000473887">
    <property type="component" value="Unassembled WGS sequence"/>
</dbReference>
<evidence type="ECO:0000256" key="6">
    <source>
        <dbReference type="ARBA" id="ARBA00022842"/>
    </source>
</evidence>
<feature type="binding site" evidence="9">
    <location>
        <position position="73"/>
    </location>
    <ligand>
        <name>substrate</name>
    </ligand>
</feature>
<dbReference type="SMR" id="A0A0A2HF96"/>
<name>A0A0A2HF96_CLOBO</name>
<dbReference type="NCBIfam" id="TIGR01510">
    <property type="entry name" value="coaD_prev_kdtB"/>
    <property type="match status" value="1"/>
</dbReference>
<feature type="binding site" evidence="9">
    <location>
        <position position="87"/>
    </location>
    <ligand>
        <name>substrate</name>
    </ligand>
</feature>
<feature type="binding site" evidence="9">
    <location>
        <position position="41"/>
    </location>
    <ligand>
        <name>substrate</name>
    </ligand>
</feature>
<keyword evidence="7 9" id="KW-0173">Coenzyme A biosynthesis</keyword>
<comment type="subunit">
    <text evidence="9">Homohexamer.</text>
</comment>
<evidence type="ECO:0000256" key="2">
    <source>
        <dbReference type="ARBA" id="ARBA00022679"/>
    </source>
</evidence>
<dbReference type="PANTHER" id="PTHR21342:SF1">
    <property type="entry name" value="PHOSPHOPANTETHEINE ADENYLYLTRANSFERASE"/>
    <property type="match status" value="1"/>
</dbReference>
<dbReference type="Gene3D" id="3.40.50.620">
    <property type="entry name" value="HUPs"/>
    <property type="match status" value="1"/>
</dbReference>
<reference evidence="11 13" key="2">
    <citation type="submission" date="2019-02" db="EMBL/GenBank/DDBJ databases">
        <title>Genome sequencing of Clostridium botulinum clinical isolates.</title>
        <authorList>
            <person name="Brunt J."/>
            <person name="Van Vliet A.H.M."/>
            <person name="Stringer S.C."/>
            <person name="Grant K.A."/>
            <person name="Carter A.C."/>
            <person name="Peck M.W."/>
        </authorList>
    </citation>
    <scope>NUCLEOTIDE SEQUENCE [LARGE SCALE GENOMIC DNA]</scope>
    <source>
        <strain evidence="11 13">H142660711</strain>
    </source>
</reference>
<comment type="catalytic activity">
    <reaction evidence="8 9">
        <text>(R)-4'-phosphopantetheine + ATP + H(+) = 3'-dephospho-CoA + diphosphate</text>
        <dbReference type="Rhea" id="RHEA:19801"/>
        <dbReference type="ChEBI" id="CHEBI:15378"/>
        <dbReference type="ChEBI" id="CHEBI:30616"/>
        <dbReference type="ChEBI" id="CHEBI:33019"/>
        <dbReference type="ChEBI" id="CHEBI:57328"/>
        <dbReference type="ChEBI" id="CHEBI:61723"/>
        <dbReference type="EC" id="2.7.7.3"/>
    </reaction>
</comment>
<keyword evidence="4 9" id="KW-0547">Nucleotide-binding</keyword>
<dbReference type="NCBIfam" id="TIGR00125">
    <property type="entry name" value="cyt_tran_rel"/>
    <property type="match status" value="1"/>
</dbReference>
<evidence type="ECO:0000313" key="14">
    <source>
        <dbReference type="Proteomes" id="UP000663464"/>
    </source>
</evidence>
<evidence type="ECO:0000256" key="4">
    <source>
        <dbReference type="ARBA" id="ARBA00022741"/>
    </source>
</evidence>
<evidence type="ECO:0000256" key="1">
    <source>
        <dbReference type="ARBA" id="ARBA00022490"/>
    </source>
</evidence>
<dbReference type="UniPathway" id="UPA00241">
    <property type="reaction ID" value="UER00355"/>
</dbReference>
<dbReference type="Pfam" id="PF01467">
    <property type="entry name" value="CTP_transf_like"/>
    <property type="match status" value="1"/>
</dbReference>
<keyword evidence="2 9" id="KW-0808">Transferase</keyword>
<dbReference type="GO" id="GO:0004595">
    <property type="term" value="F:pantetheine-phosphate adenylyltransferase activity"/>
    <property type="evidence" value="ECO:0007669"/>
    <property type="project" value="UniProtKB-UniRule"/>
</dbReference>
<dbReference type="InterPro" id="IPR014729">
    <property type="entry name" value="Rossmann-like_a/b/a_fold"/>
</dbReference>
<dbReference type="GO" id="GO:0005737">
    <property type="term" value="C:cytoplasm"/>
    <property type="evidence" value="ECO:0007669"/>
    <property type="project" value="UniProtKB-SubCell"/>
</dbReference>
<comment type="cofactor">
    <cofactor evidence="9">
        <name>Mg(2+)</name>
        <dbReference type="ChEBI" id="CHEBI:18420"/>
    </cofactor>
</comment>
<comment type="similarity">
    <text evidence="9">Belongs to the bacterial CoaD family.</text>
</comment>
<feature type="binding site" evidence="9">
    <location>
        <position position="17"/>
    </location>
    <ligand>
        <name>ATP</name>
        <dbReference type="ChEBI" id="CHEBI:30616"/>
    </ligand>
</feature>
<dbReference type="AlphaFoldDB" id="A0A0A2HF96"/>
<gene>
    <name evidence="9 12" type="primary">coaD</name>
    <name evidence="11" type="ORF">EXM69_10775</name>
    <name evidence="12" type="ORF">JQS73_13380</name>
</gene>
<organism evidence="11 13">
    <name type="scientific">Clostridium botulinum</name>
    <dbReference type="NCBI Taxonomy" id="1491"/>
    <lineage>
        <taxon>Bacteria</taxon>
        <taxon>Bacillati</taxon>
        <taxon>Bacillota</taxon>
        <taxon>Clostridia</taxon>
        <taxon>Eubacteriales</taxon>
        <taxon>Clostridiaceae</taxon>
        <taxon>Clostridium</taxon>
    </lineage>
</organism>
<dbReference type="InterPro" id="IPR001980">
    <property type="entry name" value="PPAT"/>
</dbReference>
<feature type="site" description="Transition state stabilizer" evidence="9">
    <location>
        <position position="17"/>
    </location>
</feature>
<feature type="binding site" evidence="9">
    <location>
        <begin position="123"/>
        <end position="129"/>
    </location>
    <ligand>
        <name>ATP</name>
        <dbReference type="ChEBI" id="CHEBI:30616"/>
    </ligand>
</feature>
<keyword evidence="5 9" id="KW-0067">ATP-binding</keyword>